<dbReference type="Proteomes" id="UP000319342">
    <property type="component" value="Chromosome"/>
</dbReference>
<dbReference type="EMBL" id="CP036290">
    <property type="protein sequence ID" value="QDU85421.1"/>
    <property type="molecule type" value="Genomic_DNA"/>
</dbReference>
<evidence type="ECO:0000313" key="2">
    <source>
        <dbReference type="Proteomes" id="UP000319342"/>
    </source>
</evidence>
<protein>
    <submittedName>
        <fullName evidence="1">Uncharacterized protein</fullName>
    </submittedName>
</protein>
<organism evidence="1 2">
    <name type="scientific">Rohdeia mirabilis</name>
    <dbReference type="NCBI Taxonomy" id="2528008"/>
    <lineage>
        <taxon>Bacteria</taxon>
        <taxon>Pseudomonadati</taxon>
        <taxon>Planctomycetota</taxon>
        <taxon>Planctomycetia</taxon>
        <taxon>Planctomycetia incertae sedis</taxon>
        <taxon>Rohdeia</taxon>
    </lineage>
</organism>
<reference evidence="1 2" key="1">
    <citation type="submission" date="2019-02" db="EMBL/GenBank/DDBJ databases">
        <title>Deep-cultivation of Planctomycetes and their phenomic and genomic characterization uncovers novel biology.</title>
        <authorList>
            <person name="Wiegand S."/>
            <person name="Jogler M."/>
            <person name="Boedeker C."/>
            <person name="Pinto D."/>
            <person name="Vollmers J."/>
            <person name="Rivas-Marin E."/>
            <person name="Kohn T."/>
            <person name="Peeters S.H."/>
            <person name="Heuer A."/>
            <person name="Rast P."/>
            <person name="Oberbeckmann S."/>
            <person name="Bunk B."/>
            <person name="Jeske O."/>
            <person name="Meyerdierks A."/>
            <person name="Storesund J.E."/>
            <person name="Kallscheuer N."/>
            <person name="Luecker S."/>
            <person name="Lage O.M."/>
            <person name="Pohl T."/>
            <person name="Merkel B.J."/>
            <person name="Hornburger P."/>
            <person name="Mueller R.-W."/>
            <person name="Bruemmer F."/>
            <person name="Labrenz M."/>
            <person name="Spormann A.M."/>
            <person name="Op den Camp H."/>
            <person name="Overmann J."/>
            <person name="Amann R."/>
            <person name="Jetten M.S.M."/>
            <person name="Mascher T."/>
            <person name="Medema M.H."/>
            <person name="Devos D.P."/>
            <person name="Kaster A.-K."/>
            <person name="Ovreas L."/>
            <person name="Rohde M."/>
            <person name="Galperin M.Y."/>
            <person name="Jogler C."/>
        </authorList>
    </citation>
    <scope>NUCLEOTIDE SEQUENCE [LARGE SCALE GENOMIC DNA]</scope>
    <source>
        <strain evidence="1 2">Pla163</strain>
    </source>
</reference>
<sequence length="266" mass="26727">MNRIAHVVVARSLALCLAVGVTLGGAALPVGGAFAQGTGPSGSAQPAGPAAPAAPVAPQPGPLAAAGDIVFTGTLSKATLPSFCQEETHYIRCTGPFPGQEAGSVLVKSTTLDLDQFIGVPMRFTCVAAGVTCLIYDITDATPATSYLTWCGTPAPGCPVRFRVGPTGVLGVYALFVSAAPGFVPLDPITGTAFLSQPVILVASGTTFGATAAVDLAIPSDPSWVGTRLWFQGVRADVGPVGPLEATDPACFTVLPSTVPCFLPGC</sequence>
<dbReference type="RefSeq" id="WP_145188733.1">
    <property type="nucleotide sequence ID" value="NZ_CP036290.1"/>
</dbReference>
<dbReference type="AlphaFoldDB" id="A0A518D1R6"/>
<dbReference type="OrthoDB" id="9989027at2"/>
<proteinExistence type="predicted"/>
<evidence type="ECO:0000313" key="1">
    <source>
        <dbReference type="EMBL" id="QDU85421.1"/>
    </source>
</evidence>
<gene>
    <name evidence="1" type="ORF">Pla163_25500</name>
</gene>
<accession>A0A518D1R6</accession>
<keyword evidence="2" id="KW-1185">Reference proteome</keyword>
<name>A0A518D1R6_9BACT</name>